<dbReference type="EMBL" id="JAWQEG010002116">
    <property type="protein sequence ID" value="KAK3874273.1"/>
    <property type="molecule type" value="Genomic_DNA"/>
</dbReference>
<comment type="caution">
    <text evidence="1">The sequence shown here is derived from an EMBL/GenBank/DDBJ whole genome shotgun (WGS) entry which is preliminary data.</text>
</comment>
<proteinExistence type="predicted"/>
<dbReference type="AlphaFoldDB" id="A0AAE1FHQ1"/>
<accession>A0AAE1FHQ1</accession>
<sequence>MSVSSLHLQLQVVGESSGISQFRCRSDSPRPSEVQEAFIRRESMVSSVPSRQHSTIPELLTSTSKVVVSTSSPCNVSTLDSSYSQPGCHNRCILYTESTGWGLQSSDGRQAQGLWTPTQSAFHINAKELIGDSSVRQYQSCWKTFQSFLQDEIIQEISQDVVLRFLCHLFHDKHRTLATIQTHESALKAPLFYDCNLTLDPRWSDWLHRSFFLQRPPRHRPRQFWSLSKVLNSLAPPQFPVSPSKDQLFRKALILKALASGMKASQLHAFSRHSAWTVFATNDALVSLAPVPLFLAKNEREGHSLLPFTIPAWFEEGLYHPLCPVAALRSYLHSTKAAPRDNLFVWPHSLSKCSRVHIAQELCRVIESADPGKCPKGHDVCKMAASLPFLRSHSLDTTRQGGQWSSASTFIRCYLATQVDDVPCVE</sequence>
<organism evidence="1 2">
    <name type="scientific">Petrolisthes cinctipes</name>
    <name type="common">Flat porcelain crab</name>
    <dbReference type="NCBI Taxonomy" id="88211"/>
    <lineage>
        <taxon>Eukaryota</taxon>
        <taxon>Metazoa</taxon>
        <taxon>Ecdysozoa</taxon>
        <taxon>Arthropoda</taxon>
        <taxon>Crustacea</taxon>
        <taxon>Multicrustacea</taxon>
        <taxon>Malacostraca</taxon>
        <taxon>Eumalacostraca</taxon>
        <taxon>Eucarida</taxon>
        <taxon>Decapoda</taxon>
        <taxon>Pleocyemata</taxon>
        <taxon>Anomura</taxon>
        <taxon>Galatheoidea</taxon>
        <taxon>Porcellanidae</taxon>
        <taxon>Petrolisthes</taxon>
    </lineage>
</organism>
<evidence type="ECO:0000313" key="2">
    <source>
        <dbReference type="Proteomes" id="UP001286313"/>
    </source>
</evidence>
<protein>
    <submittedName>
        <fullName evidence="1">Uncharacterized protein</fullName>
    </submittedName>
</protein>
<name>A0AAE1FHQ1_PETCI</name>
<evidence type="ECO:0000313" key="1">
    <source>
        <dbReference type="EMBL" id="KAK3874273.1"/>
    </source>
</evidence>
<gene>
    <name evidence="1" type="ORF">Pcinc_020774</name>
</gene>
<dbReference type="Proteomes" id="UP001286313">
    <property type="component" value="Unassembled WGS sequence"/>
</dbReference>
<dbReference type="PANTHER" id="PTHR35617">
    <property type="entry name" value="PHAGE_INTEGRASE DOMAIN-CONTAINING PROTEIN"/>
    <property type="match status" value="1"/>
</dbReference>
<reference evidence="1" key="1">
    <citation type="submission" date="2023-10" db="EMBL/GenBank/DDBJ databases">
        <title>Genome assemblies of two species of porcelain crab, Petrolisthes cinctipes and Petrolisthes manimaculis (Anomura: Porcellanidae).</title>
        <authorList>
            <person name="Angst P."/>
        </authorList>
    </citation>
    <scope>NUCLEOTIDE SEQUENCE</scope>
    <source>
        <strain evidence="1">PB745_01</strain>
        <tissue evidence="1">Gill</tissue>
    </source>
</reference>
<dbReference type="PANTHER" id="PTHR35617:SF3">
    <property type="entry name" value="CORE-BINDING (CB) DOMAIN-CONTAINING PROTEIN"/>
    <property type="match status" value="1"/>
</dbReference>
<keyword evidence="2" id="KW-1185">Reference proteome</keyword>